<reference evidence="2" key="1">
    <citation type="journal article" date="2019" name="Int. J. Syst. Evol. Microbiol.">
        <title>The Global Catalogue of Microorganisms (GCM) 10K type strain sequencing project: providing services to taxonomists for standard genome sequencing and annotation.</title>
        <authorList>
            <consortium name="The Broad Institute Genomics Platform"/>
            <consortium name="The Broad Institute Genome Sequencing Center for Infectious Disease"/>
            <person name="Wu L."/>
            <person name="Ma J."/>
        </authorList>
    </citation>
    <scope>NUCLEOTIDE SEQUENCE [LARGE SCALE GENOMIC DNA]</scope>
    <source>
        <strain evidence="2">KCTC 62784</strain>
    </source>
</reference>
<dbReference type="EMBL" id="JBHRSE010000004">
    <property type="protein sequence ID" value="MFC3022440.1"/>
    <property type="molecule type" value="Genomic_DNA"/>
</dbReference>
<gene>
    <name evidence="1" type="ORF">ACFODT_01095</name>
</gene>
<organism evidence="1 2">
    <name type="scientific">Vibrio zhugei</name>
    <dbReference type="NCBI Taxonomy" id="2479546"/>
    <lineage>
        <taxon>Bacteria</taxon>
        <taxon>Pseudomonadati</taxon>
        <taxon>Pseudomonadota</taxon>
        <taxon>Gammaproteobacteria</taxon>
        <taxon>Vibrionales</taxon>
        <taxon>Vibrionaceae</taxon>
        <taxon>Vibrio</taxon>
    </lineage>
</organism>
<dbReference type="Pfam" id="PF06042">
    <property type="entry name" value="NTP_transf_6"/>
    <property type="match status" value="1"/>
</dbReference>
<name>A0ABV7C7L6_9VIBR</name>
<keyword evidence="2" id="KW-1185">Reference proteome</keyword>
<dbReference type="InterPro" id="IPR009267">
    <property type="entry name" value="NTP_transf_6"/>
</dbReference>
<dbReference type="PANTHER" id="PTHR39166">
    <property type="entry name" value="BLL1166 PROTEIN"/>
    <property type="match status" value="1"/>
</dbReference>
<dbReference type="PANTHER" id="PTHR39166:SF1">
    <property type="entry name" value="BLL1166 PROTEIN"/>
    <property type="match status" value="1"/>
</dbReference>
<evidence type="ECO:0000313" key="1">
    <source>
        <dbReference type="EMBL" id="MFC3022440.1"/>
    </source>
</evidence>
<evidence type="ECO:0000313" key="2">
    <source>
        <dbReference type="Proteomes" id="UP001595384"/>
    </source>
</evidence>
<dbReference type="Proteomes" id="UP001595384">
    <property type="component" value="Unassembled WGS sequence"/>
</dbReference>
<protein>
    <submittedName>
        <fullName evidence="1">Nucleotidyltransferase family protein</fullName>
    </submittedName>
</protein>
<sequence length="178" mass="20714">METIIDLIKRDPIRVTALNCVWQLKLPQCYIAAGFVRNLVWDALHQVEVATPLNDVDVIYFDPDEVSPKAYLQYEAQLRQCLPQLNWQVRNQAIMHTRNGDAPYQSAIDAMRYWPEKETAVAVRQVGDSEYECVAAFGVQSLLNYCVTHNPKRSRDIFEHRVNAKQWLSKWPRLRVVL</sequence>
<dbReference type="RefSeq" id="WP_123014216.1">
    <property type="nucleotide sequence ID" value="NZ_AP024912.1"/>
</dbReference>
<comment type="caution">
    <text evidence="1">The sequence shown here is derived from an EMBL/GenBank/DDBJ whole genome shotgun (WGS) entry which is preliminary data.</text>
</comment>
<accession>A0ABV7C7L6</accession>
<proteinExistence type="predicted"/>